<name>A0A150PDV6_SORCE</name>
<comment type="caution">
    <text evidence="1">The sequence shown here is derived from an EMBL/GenBank/DDBJ whole genome shotgun (WGS) entry which is preliminary data.</text>
</comment>
<dbReference type="Proteomes" id="UP000075420">
    <property type="component" value="Unassembled WGS sequence"/>
</dbReference>
<protein>
    <submittedName>
        <fullName evidence="1">Uncharacterized protein</fullName>
    </submittedName>
</protein>
<sequence length="180" mass="19851">MGPVVIESAALVQTPIFVASWCKPVRVWVRATRTGRGQAHDGDGYALHCRWVLPRTGALAVEAKAAPSGRVEIWSDCGAYFLRTGGDLFLKGGVGRWKVEVWSAEDEAGAWSEPQAFWLTHFYAKERELRFPPFASRFRLISGEMTLGDHALAPNVIYPVGLAPESDIEALGYWQSGTML</sequence>
<organism evidence="1 2">
    <name type="scientific">Sorangium cellulosum</name>
    <name type="common">Polyangium cellulosum</name>
    <dbReference type="NCBI Taxonomy" id="56"/>
    <lineage>
        <taxon>Bacteria</taxon>
        <taxon>Pseudomonadati</taxon>
        <taxon>Myxococcota</taxon>
        <taxon>Polyangia</taxon>
        <taxon>Polyangiales</taxon>
        <taxon>Polyangiaceae</taxon>
        <taxon>Sorangium</taxon>
    </lineage>
</organism>
<dbReference type="EMBL" id="JELY01002012">
    <property type="protein sequence ID" value="KYF53871.1"/>
    <property type="molecule type" value="Genomic_DNA"/>
</dbReference>
<reference evidence="1 2" key="1">
    <citation type="submission" date="2014-02" db="EMBL/GenBank/DDBJ databases">
        <title>The small core and large imbalanced accessory genome model reveals a collaborative survival strategy of Sorangium cellulosum strains in nature.</title>
        <authorList>
            <person name="Han K."/>
            <person name="Peng R."/>
            <person name="Blom J."/>
            <person name="Li Y.-Z."/>
        </authorList>
    </citation>
    <scope>NUCLEOTIDE SEQUENCE [LARGE SCALE GENOMIC DNA]</scope>
    <source>
        <strain evidence="1 2">So0157-25</strain>
    </source>
</reference>
<accession>A0A150PDV6</accession>
<proteinExistence type="predicted"/>
<evidence type="ECO:0000313" key="1">
    <source>
        <dbReference type="EMBL" id="KYF53871.1"/>
    </source>
</evidence>
<gene>
    <name evidence="1" type="ORF">BE08_43645</name>
</gene>
<dbReference type="AlphaFoldDB" id="A0A150PDV6"/>
<evidence type="ECO:0000313" key="2">
    <source>
        <dbReference type="Proteomes" id="UP000075420"/>
    </source>
</evidence>